<reference evidence="7 8" key="1">
    <citation type="submission" date="2019-06" db="EMBL/GenBank/DDBJ databases">
        <title>Sequencing the genomes of 1000 actinobacteria strains.</title>
        <authorList>
            <person name="Klenk H.-P."/>
        </authorList>
    </citation>
    <scope>NUCLEOTIDE SEQUENCE [LARGE SCALE GENOMIC DNA]</scope>
    <source>
        <strain evidence="7 8">DSM 102200</strain>
    </source>
</reference>
<sequence length="638" mass="68478">MRHIDPLRAEDPGRIGRYRLTGRLGEGGQGIVYRADGGDGVPVALKVLRPRLLRDAEAHARLSDEIAMVRRVADFCTARVYELGADDGRSYVVSEYVDGPSLQELVERDGPLTGGTLARLMVGTASALTAVHRAGVLHRDFTPHNVLIGPDGPRVIDFGIARALDNAATVTSGLVGTPAYAAPELLGGEHHTPAADIFGWANAMTFAATGKPAFGADTVAAVFQRILNDEPTIAAVPSPFREVIARCLDKDPRARPAAWDILFQLLGHQDVEAASSAIALPEGVRGPDRLTVDRPERGAVPQNATRPDAYTRPDRTLVVSRRWTRARTLVAACSAVAVAAALAFVLWPGTGSRGAVGPGRVTVGSANFAESSLLAEIYAQALEAKGYRVTRRFDLGDRETYYEQVRSGQIDVIPEYNGALATALDPAGDVTTAARVNEVLRRALPSQLQLLDPAAAEDKDTVTVTKKTAGRYHLRTIADLRPVDHDIVLGGSREFQSRHQGQVGLRQTYKLDFRDYQPFATDDRATIVRQLEDGLIQAANLFTTEPAIAASGLVVLADPKHLFGVQNVTPLIYRSALSAPGRAALNAVSARLTTADLLLMNVRILVDRVDRRTVARDWLSRHGVVGGVVSPPAHGATP</sequence>
<accession>A0A543CEB3</accession>
<dbReference type="RefSeq" id="WP_141953616.1">
    <property type="nucleotide sequence ID" value="NZ_VFOZ01000001.1"/>
</dbReference>
<dbReference type="Pfam" id="PF00069">
    <property type="entry name" value="Pkinase"/>
    <property type="match status" value="1"/>
</dbReference>
<dbReference type="Pfam" id="PF04069">
    <property type="entry name" value="OpuAC"/>
    <property type="match status" value="1"/>
</dbReference>
<dbReference type="PROSITE" id="PS50011">
    <property type="entry name" value="PROTEIN_KINASE_DOM"/>
    <property type="match status" value="1"/>
</dbReference>
<dbReference type="EMBL" id="VFOZ01000001">
    <property type="protein sequence ID" value="TQL95435.1"/>
    <property type="molecule type" value="Genomic_DNA"/>
</dbReference>
<evidence type="ECO:0000256" key="2">
    <source>
        <dbReference type="ARBA" id="ARBA00022741"/>
    </source>
</evidence>
<dbReference type="Gene3D" id="1.10.510.10">
    <property type="entry name" value="Transferase(Phosphotransferase) domain 1"/>
    <property type="match status" value="1"/>
</dbReference>
<dbReference type="SUPFAM" id="SSF53850">
    <property type="entry name" value="Periplasmic binding protein-like II"/>
    <property type="match status" value="1"/>
</dbReference>
<keyword evidence="5" id="KW-0812">Transmembrane</keyword>
<proteinExistence type="predicted"/>
<evidence type="ECO:0000256" key="5">
    <source>
        <dbReference type="SAM" id="Phobius"/>
    </source>
</evidence>
<keyword evidence="2" id="KW-0547">Nucleotide-binding</keyword>
<dbReference type="Proteomes" id="UP000316096">
    <property type="component" value="Unassembled WGS sequence"/>
</dbReference>
<evidence type="ECO:0000313" key="7">
    <source>
        <dbReference type="EMBL" id="TQL95435.1"/>
    </source>
</evidence>
<dbReference type="InterPro" id="IPR000719">
    <property type="entry name" value="Prot_kinase_dom"/>
</dbReference>
<feature type="domain" description="Protein kinase" evidence="6">
    <location>
        <begin position="18"/>
        <end position="271"/>
    </location>
</feature>
<dbReference type="GO" id="GO:0022857">
    <property type="term" value="F:transmembrane transporter activity"/>
    <property type="evidence" value="ECO:0007669"/>
    <property type="project" value="InterPro"/>
</dbReference>
<dbReference type="CDD" id="cd13606">
    <property type="entry name" value="PBP2_ProX_like"/>
    <property type="match status" value="1"/>
</dbReference>
<dbReference type="PROSITE" id="PS00109">
    <property type="entry name" value="PROTEIN_KINASE_TYR"/>
    <property type="match status" value="1"/>
</dbReference>
<organism evidence="7 8">
    <name type="scientific">Actinoallomurus bryophytorum</name>
    <dbReference type="NCBI Taxonomy" id="1490222"/>
    <lineage>
        <taxon>Bacteria</taxon>
        <taxon>Bacillati</taxon>
        <taxon>Actinomycetota</taxon>
        <taxon>Actinomycetes</taxon>
        <taxon>Streptosporangiales</taxon>
        <taxon>Thermomonosporaceae</taxon>
        <taxon>Actinoallomurus</taxon>
    </lineage>
</organism>
<dbReference type="Gene3D" id="3.40.190.120">
    <property type="entry name" value="Osmoprotection protein (prox), domain 2"/>
    <property type="match status" value="1"/>
</dbReference>
<feature type="transmembrane region" description="Helical" evidence="5">
    <location>
        <begin position="329"/>
        <end position="347"/>
    </location>
</feature>
<dbReference type="GO" id="GO:0004674">
    <property type="term" value="F:protein serine/threonine kinase activity"/>
    <property type="evidence" value="ECO:0007669"/>
    <property type="project" value="TreeGrafter"/>
</dbReference>
<dbReference type="GO" id="GO:0005524">
    <property type="term" value="F:ATP binding"/>
    <property type="evidence" value="ECO:0007669"/>
    <property type="project" value="UniProtKB-KW"/>
</dbReference>
<dbReference type="SUPFAM" id="SSF56112">
    <property type="entry name" value="Protein kinase-like (PK-like)"/>
    <property type="match status" value="1"/>
</dbReference>
<dbReference type="AlphaFoldDB" id="A0A543CEB3"/>
<dbReference type="Gene3D" id="3.40.190.10">
    <property type="entry name" value="Periplasmic binding protein-like II"/>
    <property type="match status" value="1"/>
</dbReference>
<dbReference type="InterPro" id="IPR007210">
    <property type="entry name" value="ABC_Gly_betaine_transp_sub-bd"/>
</dbReference>
<evidence type="ECO:0000256" key="1">
    <source>
        <dbReference type="ARBA" id="ARBA00022679"/>
    </source>
</evidence>
<evidence type="ECO:0000256" key="4">
    <source>
        <dbReference type="ARBA" id="ARBA00022840"/>
    </source>
</evidence>
<keyword evidence="5" id="KW-1133">Transmembrane helix</keyword>
<comment type="caution">
    <text evidence="7">The sequence shown here is derived from an EMBL/GenBank/DDBJ whole genome shotgun (WGS) entry which is preliminary data.</text>
</comment>
<keyword evidence="1" id="KW-0808">Transferase</keyword>
<gene>
    <name evidence="7" type="ORF">FB559_0938</name>
</gene>
<keyword evidence="8" id="KW-1185">Reference proteome</keyword>
<dbReference type="PANTHER" id="PTHR43289">
    <property type="entry name" value="MITOGEN-ACTIVATED PROTEIN KINASE KINASE KINASE 20-RELATED"/>
    <property type="match status" value="1"/>
</dbReference>
<dbReference type="GO" id="GO:0043190">
    <property type="term" value="C:ATP-binding cassette (ABC) transporter complex"/>
    <property type="evidence" value="ECO:0007669"/>
    <property type="project" value="InterPro"/>
</dbReference>
<protein>
    <submittedName>
        <fullName evidence="7">Glycine betaine/choline ABC-type transport system substrate-binding protein</fullName>
    </submittedName>
</protein>
<evidence type="ECO:0000259" key="6">
    <source>
        <dbReference type="PROSITE" id="PS50011"/>
    </source>
</evidence>
<evidence type="ECO:0000256" key="3">
    <source>
        <dbReference type="ARBA" id="ARBA00022777"/>
    </source>
</evidence>
<dbReference type="InterPro" id="IPR011009">
    <property type="entry name" value="Kinase-like_dom_sf"/>
</dbReference>
<keyword evidence="4" id="KW-0067">ATP-binding</keyword>
<keyword evidence="3" id="KW-0418">Kinase</keyword>
<dbReference type="InterPro" id="IPR008266">
    <property type="entry name" value="Tyr_kinase_AS"/>
</dbReference>
<keyword evidence="5" id="KW-0472">Membrane</keyword>
<dbReference type="Gene3D" id="3.30.200.20">
    <property type="entry name" value="Phosphorylase Kinase, domain 1"/>
    <property type="match status" value="1"/>
</dbReference>
<dbReference type="CDD" id="cd14014">
    <property type="entry name" value="STKc_PknB_like"/>
    <property type="match status" value="1"/>
</dbReference>
<dbReference type="OrthoDB" id="9781705at2"/>
<evidence type="ECO:0000313" key="8">
    <source>
        <dbReference type="Proteomes" id="UP000316096"/>
    </source>
</evidence>
<name>A0A543CEB3_9ACTN</name>
<dbReference type="PANTHER" id="PTHR43289:SF34">
    <property type="entry name" value="SERINE_THREONINE-PROTEIN KINASE YBDM-RELATED"/>
    <property type="match status" value="1"/>
</dbReference>